<feature type="transmembrane region" description="Helical" evidence="2">
    <location>
        <begin position="7"/>
        <end position="30"/>
    </location>
</feature>
<comment type="caution">
    <text evidence="4">The sequence shown here is derived from an EMBL/GenBank/DDBJ whole genome shotgun (WGS) entry which is preliminary data.</text>
</comment>
<keyword evidence="1" id="KW-0010">Activator</keyword>
<dbReference type="GO" id="GO:0003677">
    <property type="term" value="F:DNA binding"/>
    <property type="evidence" value="ECO:0007669"/>
    <property type="project" value="InterPro"/>
</dbReference>
<dbReference type="InterPro" id="IPR035451">
    <property type="entry name" value="Ada-like_dom_sf"/>
</dbReference>
<keyword evidence="2" id="KW-0472">Membrane</keyword>
<evidence type="ECO:0000256" key="2">
    <source>
        <dbReference type="SAM" id="Phobius"/>
    </source>
</evidence>
<name>A0A2M7IPL7_9BACT</name>
<evidence type="ECO:0000313" key="4">
    <source>
        <dbReference type="EMBL" id="PIW97218.1"/>
    </source>
</evidence>
<dbReference type="AlphaFoldDB" id="A0A2M7IPL7"/>
<dbReference type="InterPro" id="IPR004026">
    <property type="entry name" value="Ada_DNA_repair_Zn-bd"/>
</dbReference>
<gene>
    <name evidence="4" type="ORF">COZ82_00770</name>
</gene>
<proteinExistence type="predicted"/>
<organism evidence="4 5">
    <name type="scientific">Candidatus Kaiserbacteria bacterium CG_4_8_14_3_um_filter_38_9</name>
    <dbReference type="NCBI Taxonomy" id="1974599"/>
    <lineage>
        <taxon>Bacteria</taxon>
        <taxon>Candidatus Kaiseribacteriota</taxon>
    </lineage>
</organism>
<accession>A0A2M7IPL7</accession>
<keyword evidence="2" id="KW-0812">Transmembrane</keyword>
<feature type="domain" description="Ada DNA repair metal-binding" evidence="3">
    <location>
        <begin position="85"/>
        <end position="138"/>
    </location>
</feature>
<sequence>MFEKFKLFVIDDAIFMTILLVMVGLASFLLGQLSVTSIKTTAIPKVSLSANSVNFSGQKTPIISTPMGVEKNTRSSQVTNVITNTQSDQSFQYVASKSGTKYHLVTCPGAKQIKKENKIYFNSAEEAEAAGYTSASNCPGL</sequence>
<evidence type="ECO:0000313" key="5">
    <source>
        <dbReference type="Proteomes" id="UP000230837"/>
    </source>
</evidence>
<evidence type="ECO:0000259" key="3">
    <source>
        <dbReference type="Pfam" id="PF02805"/>
    </source>
</evidence>
<dbReference type="GO" id="GO:0008168">
    <property type="term" value="F:methyltransferase activity"/>
    <property type="evidence" value="ECO:0007669"/>
    <property type="project" value="InterPro"/>
</dbReference>
<reference evidence="5" key="1">
    <citation type="submission" date="2017-09" db="EMBL/GenBank/DDBJ databases">
        <title>Depth-based differentiation of microbial function through sediment-hosted aquifers and enrichment of novel symbionts in the deep terrestrial subsurface.</title>
        <authorList>
            <person name="Probst A.J."/>
            <person name="Ladd B."/>
            <person name="Jarett J.K."/>
            <person name="Geller-Mcgrath D.E."/>
            <person name="Sieber C.M.K."/>
            <person name="Emerson J.B."/>
            <person name="Anantharaman K."/>
            <person name="Thomas B.C."/>
            <person name="Malmstrom R."/>
            <person name="Stieglmeier M."/>
            <person name="Klingl A."/>
            <person name="Woyke T."/>
            <person name="Ryan C.M."/>
            <person name="Banfield J.F."/>
        </authorList>
    </citation>
    <scope>NUCLEOTIDE SEQUENCE [LARGE SCALE GENOMIC DNA]</scope>
</reference>
<dbReference type="EMBL" id="PFHR01000048">
    <property type="protein sequence ID" value="PIW97218.1"/>
    <property type="molecule type" value="Genomic_DNA"/>
</dbReference>
<keyword evidence="2" id="KW-1133">Transmembrane helix</keyword>
<dbReference type="Proteomes" id="UP000230837">
    <property type="component" value="Unassembled WGS sequence"/>
</dbReference>
<dbReference type="GO" id="GO:0008270">
    <property type="term" value="F:zinc ion binding"/>
    <property type="evidence" value="ECO:0007669"/>
    <property type="project" value="InterPro"/>
</dbReference>
<dbReference type="SUPFAM" id="SSF57884">
    <property type="entry name" value="Ada DNA repair protein, N-terminal domain (N-Ada 10)"/>
    <property type="match status" value="1"/>
</dbReference>
<protein>
    <recommendedName>
        <fullName evidence="3">Ada DNA repair metal-binding domain-containing protein</fullName>
    </recommendedName>
</protein>
<dbReference type="GO" id="GO:0006281">
    <property type="term" value="P:DNA repair"/>
    <property type="evidence" value="ECO:0007669"/>
    <property type="project" value="InterPro"/>
</dbReference>
<evidence type="ECO:0000256" key="1">
    <source>
        <dbReference type="ARBA" id="ARBA00023159"/>
    </source>
</evidence>
<dbReference type="GO" id="GO:0006355">
    <property type="term" value="P:regulation of DNA-templated transcription"/>
    <property type="evidence" value="ECO:0007669"/>
    <property type="project" value="InterPro"/>
</dbReference>
<dbReference type="Pfam" id="PF02805">
    <property type="entry name" value="Ada_Zn_binding"/>
    <property type="match status" value="1"/>
</dbReference>
<dbReference type="Gene3D" id="3.40.10.10">
    <property type="entry name" value="DNA Methylphosphotriester Repair Domain"/>
    <property type="match status" value="1"/>
</dbReference>